<comment type="caution">
    <text evidence="1">The sequence shown here is derived from an EMBL/GenBank/DDBJ whole genome shotgun (WGS) entry which is preliminary data.</text>
</comment>
<dbReference type="OrthoDB" id="8402652at2"/>
<protein>
    <submittedName>
        <fullName evidence="1">Uncharacterized protein</fullName>
    </submittedName>
</protein>
<dbReference type="Proteomes" id="UP000241247">
    <property type="component" value="Unassembled WGS sequence"/>
</dbReference>
<organism evidence="1 2">
    <name type="scientific">Mycoplana dimorpha</name>
    <dbReference type="NCBI Taxonomy" id="28320"/>
    <lineage>
        <taxon>Bacteria</taxon>
        <taxon>Pseudomonadati</taxon>
        <taxon>Pseudomonadota</taxon>
        <taxon>Alphaproteobacteria</taxon>
        <taxon>Hyphomicrobiales</taxon>
        <taxon>Rhizobiaceae</taxon>
        <taxon>Mycoplana</taxon>
    </lineage>
</organism>
<dbReference type="AlphaFoldDB" id="A0A2T5B7W1"/>
<name>A0A2T5B7W1_MYCDI</name>
<reference evidence="1 2" key="1">
    <citation type="submission" date="2018-04" db="EMBL/GenBank/DDBJ databases">
        <title>Genomic Encyclopedia of Type Strains, Phase IV (KMG-IV): sequencing the most valuable type-strain genomes for metagenomic binning, comparative biology and taxonomic classification.</title>
        <authorList>
            <person name="Goeker M."/>
        </authorList>
    </citation>
    <scope>NUCLEOTIDE SEQUENCE [LARGE SCALE GENOMIC DNA]</scope>
    <source>
        <strain evidence="1 2">DSM 7138</strain>
    </source>
</reference>
<accession>A0A2T5B7W1</accession>
<keyword evidence="2" id="KW-1185">Reference proteome</keyword>
<sequence>MSQATKFGVPLSGPCTPAAMAARMDDSLMALLSAHSGASRPSYAVAGTVWLDTATVGQHKYYCYDGTSDRLLYTLDTATGAITFGITDGWSTQPIGVPIPLLDNLAGVAAPPKDKAYRYVRLTAGLTGAGGYNEGLLTGETVTGTAPLVEASAVINLAGSTINGRTIDLVNTSRRFLRAGSAGVAEGDAMQNITGTLVMGSGVRIAAGTGPFHTTFDPISNGAGGGSNAGDRAINFDLSKAARTATETRPKNLGVTYYMRVL</sequence>
<evidence type="ECO:0000313" key="1">
    <source>
        <dbReference type="EMBL" id="PTM95069.1"/>
    </source>
</evidence>
<gene>
    <name evidence="1" type="ORF">C7449_104132</name>
</gene>
<evidence type="ECO:0000313" key="2">
    <source>
        <dbReference type="Proteomes" id="UP000241247"/>
    </source>
</evidence>
<dbReference type="EMBL" id="PZZZ01000004">
    <property type="protein sequence ID" value="PTM95069.1"/>
    <property type="molecule type" value="Genomic_DNA"/>
</dbReference>
<dbReference type="RefSeq" id="WP_146165067.1">
    <property type="nucleotide sequence ID" value="NZ_JBHEEX010000013.1"/>
</dbReference>
<proteinExistence type="predicted"/>